<accession>A0A8H6BN18</accession>
<keyword evidence="3 6" id="KW-0479">Metal-binding</keyword>
<evidence type="ECO:0000256" key="3">
    <source>
        <dbReference type="ARBA" id="ARBA00022723"/>
    </source>
</evidence>
<dbReference type="InterPro" id="IPR001131">
    <property type="entry name" value="Peptidase_M24B_aminopep-P_CS"/>
</dbReference>
<dbReference type="Gene3D" id="3.90.230.10">
    <property type="entry name" value="Creatinase/methionine aminopeptidase superfamily"/>
    <property type="match status" value="1"/>
</dbReference>
<dbReference type="SUPFAM" id="SSF55920">
    <property type="entry name" value="Creatinase/aminopeptidase"/>
    <property type="match status" value="1"/>
</dbReference>
<dbReference type="EMBL" id="JABCYN010000013">
    <property type="protein sequence ID" value="KAF6014576.1"/>
    <property type="molecule type" value="Genomic_DNA"/>
</dbReference>
<feature type="non-terminal residue" evidence="8">
    <location>
        <position position="1"/>
    </location>
</feature>
<comment type="similarity">
    <text evidence="2 6">Belongs to the peptidase M24B family.</text>
</comment>
<protein>
    <recommendedName>
        <fullName evidence="7">Peptidase M24 domain-containing protein</fullName>
    </recommendedName>
</protein>
<dbReference type="InterPro" id="IPR052433">
    <property type="entry name" value="X-Pro_dipept-like"/>
</dbReference>
<evidence type="ECO:0000256" key="1">
    <source>
        <dbReference type="ARBA" id="ARBA00001936"/>
    </source>
</evidence>
<feature type="domain" description="Peptidase M24" evidence="7">
    <location>
        <begin position="7"/>
        <end position="79"/>
    </location>
</feature>
<keyword evidence="5" id="KW-0464">Manganese</keyword>
<gene>
    <name evidence="8" type="ORF">HII12_001319</name>
</gene>
<dbReference type="PROSITE" id="PS00491">
    <property type="entry name" value="PROLINE_PEPTIDASE"/>
    <property type="match status" value="1"/>
</dbReference>
<evidence type="ECO:0000259" key="7">
    <source>
        <dbReference type="Pfam" id="PF00557"/>
    </source>
</evidence>
<organism evidence="8 9">
    <name type="scientific">Dekkera bruxellensis</name>
    <name type="common">Brettanomyces custersii</name>
    <dbReference type="NCBI Taxonomy" id="5007"/>
    <lineage>
        <taxon>Eukaryota</taxon>
        <taxon>Fungi</taxon>
        <taxon>Dikarya</taxon>
        <taxon>Ascomycota</taxon>
        <taxon>Saccharomycotina</taxon>
        <taxon>Pichiomycetes</taxon>
        <taxon>Pichiales</taxon>
        <taxon>Pichiaceae</taxon>
        <taxon>Brettanomyces</taxon>
    </lineage>
</organism>
<dbReference type="PANTHER" id="PTHR43226">
    <property type="entry name" value="XAA-PRO AMINOPEPTIDASE 3"/>
    <property type="match status" value="1"/>
</dbReference>
<dbReference type="AlphaFoldDB" id="A0A8H6BN18"/>
<dbReference type="PANTHER" id="PTHR43226:SF4">
    <property type="entry name" value="XAA-PRO AMINOPEPTIDASE 3"/>
    <property type="match status" value="1"/>
</dbReference>
<evidence type="ECO:0000256" key="6">
    <source>
        <dbReference type="RuleBase" id="RU000590"/>
    </source>
</evidence>
<dbReference type="GO" id="GO:0006508">
    <property type="term" value="P:proteolysis"/>
    <property type="evidence" value="ECO:0007669"/>
    <property type="project" value="TreeGrafter"/>
</dbReference>
<dbReference type="GO" id="GO:0005739">
    <property type="term" value="C:mitochondrion"/>
    <property type="evidence" value="ECO:0007669"/>
    <property type="project" value="TreeGrafter"/>
</dbReference>
<evidence type="ECO:0000256" key="5">
    <source>
        <dbReference type="ARBA" id="ARBA00023211"/>
    </source>
</evidence>
<evidence type="ECO:0000256" key="4">
    <source>
        <dbReference type="ARBA" id="ARBA00022801"/>
    </source>
</evidence>
<dbReference type="Proteomes" id="UP000568158">
    <property type="component" value="Unassembled WGS sequence"/>
</dbReference>
<evidence type="ECO:0000256" key="2">
    <source>
        <dbReference type="ARBA" id="ARBA00008766"/>
    </source>
</evidence>
<comment type="cofactor">
    <cofactor evidence="1">
        <name>Mn(2+)</name>
        <dbReference type="ChEBI" id="CHEBI:29035"/>
    </cofactor>
</comment>
<dbReference type="Pfam" id="PF00557">
    <property type="entry name" value="Peptidase_M24"/>
    <property type="match status" value="1"/>
</dbReference>
<evidence type="ECO:0000313" key="9">
    <source>
        <dbReference type="Proteomes" id="UP000568158"/>
    </source>
</evidence>
<keyword evidence="4" id="KW-0378">Hydrolase</keyword>
<comment type="caution">
    <text evidence="8">The sequence shown here is derived from an EMBL/GenBank/DDBJ whole genome shotgun (WGS) entry which is preliminary data.</text>
</comment>
<dbReference type="GO" id="GO:0004177">
    <property type="term" value="F:aminopeptidase activity"/>
    <property type="evidence" value="ECO:0007669"/>
    <property type="project" value="TreeGrafter"/>
</dbReference>
<evidence type="ECO:0000313" key="8">
    <source>
        <dbReference type="EMBL" id="KAF6014576.1"/>
    </source>
</evidence>
<sequence length="99" mass="10962">MCTEDANVSINDLHYKSVAMLTSELRNIGFQGLTQWDVMQKLYPHYLGHNLGLDVHDVPSYSKTAKLKKGAKGMGVRIEDDIAVGKNTNVNLTIEAAKE</sequence>
<dbReference type="GO" id="GO:0046872">
    <property type="term" value="F:metal ion binding"/>
    <property type="evidence" value="ECO:0007669"/>
    <property type="project" value="UniProtKB-KW"/>
</dbReference>
<name>A0A8H6BN18_DEKBR</name>
<dbReference type="InterPro" id="IPR036005">
    <property type="entry name" value="Creatinase/aminopeptidase-like"/>
</dbReference>
<dbReference type="InterPro" id="IPR000994">
    <property type="entry name" value="Pept_M24"/>
</dbReference>
<proteinExistence type="inferred from homology"/>
<reference evidence="8 9" key="1">
    <citation type="journal article" date="2020" name="Appl. Microbiol. Biotechnol.">
        <title>Targeted gene deletion in Brettanomyces bruxellensis with an expression-free CRISPR-Cas9 system.</title>
        <authorList>
            <person name="Varela C."/>
            <person name="Bartel C."/>
            <person name="Onetto C."/>
            <person name="Borneman A."/>
        </authorList>
    </citation>
    <scope>NUCLEOTIDE SEQUENCE [LARGE SCALE GENOMIC DNA]</scope>
    <source>
        <strain evidence="8 9">AWRI1613</strain>
    </source>
</reference>